<feature type="region of interest" description="Disordered" evidence="1">
    <location>
        <begin position="1"/>
        <end position="88"/>
    </location>
</feature>
<evidence type="ECO:0000256" key="1">
    <source>
        <dbReference type="SAM" id="MobiDB-lite"/>
    </source>
</evidence>
<dbReference type="OrthoDB" id="5552418at2759"/>
<dbReference type="EMBL" id="EQ962660">
    <property type="protein sequence ID" value="EED12468.1"/>
    <property type="molecule type" value="Genomic_DNA"/>
</dbReference>
<proteinExistence type="predicted"/>
<dbReference type="HOGENOM" id="CLU_033551_0_0_1"/>
<name>B8MSN1_TALSN</name>
<dbReference type="VEuPathDB" id="FungiDB:TSTA_005060"/>
<dbReference type="PhylomeDB" id="B8MSN1"/>
<feature type="compositionally biased region" description="Polar residues" evidence="1">
    <location>
        <begin position="74"/>
        <end position="88"/>
    </location>
</feature>
<feature type="compositionally biased region" description="Low complexity" evidence="1">
    <location>
        <begin position="27"/>
        <end position="39"/>
    </location>
</feature>
<sequence length="383" mass="43322">MDEGTNQREQQYHGYYQYPSVPGHTRQVVQQQISPVQSPESFRRSTAVQSVHRNRAQPPPPGRGGASRRRIHRSSGTAGSHQGSISSTDPLQNVALQFQQRPFSPEPLRHVQSQQIGYPTQQQQYDTAFMYGFDQSGTAQTAYGMSLPESIGGLPSGGARFHVSQQYFPSPDDAESVSQFLSTQEQLAAASYQQQQQNLLDRRLDTSTSMTSFNPTGSIGNMQQPVEQDMANLEEGYNRYRQVLITVFGYTQRGHLNEASRLLLDLSAWLIDNAQDLGLFRDDPNTLTKHRQLWNEFNICWLSLCQKQKDLTEALLMNGHHHRQPLQALPATMLNADTMERMGQELIRLCDQVEPHGLVDYQMGIWEEEILDILGQCLDLIES</sequence>
<organism evidence="2 3">
    <name type="scientific">Talaromyces stipitatus (strain ATCC 10500 / CBS 375.48 / QM 6759 / NRRL 1006)</name>
    <name type="common">Penicillium stipitatum</name>
    <dbReference type="NCBI Taxonomy" id="441959"/>
    <lineage>
        <taxon>Eukaryota</taxon>
        <taxon>Fungi</taxon>
        <taxon>Dikarya</taxon>
        <taxon>Ascomycota</taxon>
        <taxon>Pezizomycotina</taxon>
        <taxon>Eurotiomycetes</taxon>
        <taxon>Eurotiomycetidae</taxon>
        <taxon>Eurotiales</taxon>
        <taxon>Trichocomaceae</taxon>
        <taxon>Talaromyces</taxon>
        <taxon>Talaromyces sect. Talaromyces</taxon>
    </lineage>
</organism>
<dbReference type="eggNOG" id="ENOG502S0NF">
    <property type="taxonomic scope" value="Eukaryota"/>
</dbReference>
<reference evidence="3" key="1">
    <citation type="journal article" date="2015" name="Genome Announc.">
        <title>Genome sequence of the AIDS-associated pathogen Penicillium marneffei (ATCC18224) and its near taxonomic relative Talaromyces stipitatus (ATCC10500).</title>
        <authorList>
            <person name="Nierman W.C."/>
            <person name="Fedorova-Abrams N.D."/>
            <person name="Andrianopoulos A."/>
        </authorList>
    </citation>
    <scope>NUCLEOTIDE SEQUENCE [LARGE SCALE GENOMIC DNA]</scope>
    <source>
        <strain evidence="3">ATCC 10500 / CBS 375.48 / QM 6759 / NRRL 1006</strain>
    </source>
</reference>
<dbReference type="InParanoid" id="B8MSN1"/>
<protein>
    <submittedName>
        <fullName evidence="2">Uncharacterized protein</fullName>
    </submittedName>
</protein>
<dbReference type="AlphaFoldDB" id="B8MSN1"/>
<accession>B8MSN1</accession>
<dbReference type="Proteomes" id="UP000001745">
    <property type="component" value="Unassembled WGS sequence"/>
</dbReference>
<keyword evidence="3" id="KW-1185">Reference proteome</keyword>
<gene>
    <name evidence="2" type="ORF">TSTA_005060</name>
</gene>
<dbReference type="RefSeq" id="XP_002488122.1">
    <property type="nucleotide sequence ID" value="XM_002488077.1"/>
</dbReference>
<evidence type="ECO:0000313" key="2">
    <source>
        <dbReference type="EMBL" id="EED12468.1"/>
    </source>
</evidence>
<dbReference type="GeneID" id="8104490"/>
<evidence type="ECO:0000313" key="3">
    <source>
        <dbReference type="Proteomes" id="UP000001745"/>
    </source>
</evidence>